<name>A0A1N7FZB7_9EURY</name>
<evidence type="ECO:0000313" key="1">
    <source>
        <dbReference type="EMBL" id="APX98589.1"/>
    </source>
</evidence>
<dbReference type="EMBL" id="CP019329">
    <property type="protein sequence ID" value="APX98589.1"/>
    <property type="molecule type" value="Genomic_DNA"/>
</dbReference>
<reference evidence="2 3" key="2">
    <citation type="submission" date="2017-01" db="EMBL/GenBank/DDBJ databases">
        <authorList>
            <person name="Mah S.A."/>
            <person name="Swanson W.J."/>
            <person name="Moy G.W."/>
            <person name="Vacquier V.D."/>
        </authorList>
    </citation>
    <scope>NUCLEOTIDE SEQUENCE [LARGE SCALE GENOMIC DNA]</scope>
    <source>
        <strain evidence="2 3">CGMCC 1.8909</strain>
    </source>
</reference>
<geneLocation type="plasmid" evidence="1">
    <name>unnamed2</name>
</geneLocation>
<protein>
    <submittedName>
        <fullName evidence="2">Uncharacterized protein</fullName>
    </submittedName>
</protein>
<sequence>MSVQVDFDSFRVDEPSVPKYDVDELSAGNEDHQKPGVLDHFHNERGWSAERIAREVFDDELCGQTILNWLDKHELKAPAGTLLSKYSHTGADPMIRLGQIARENGDSTVETTLEELLERYGDELSDRSKTTA</sequence>
<accession>A0A1N7FZB7</accession>
<evidence type="ECO:0000313" key="2">
    <source>
        <dbReference type="EMBL" id="SIS05733.1"/>
    </source>
</evidence>
<reference evidence="1 4" key="1">
    <citation type="submission" date="2017-01" db="EMBL/GenBank/DDBJ databases">
        <title>Complete genome sequence of Haloterrigena daqingensis type strain (JX313T).</title>
        <authorList>
            <person name="Shuang W."/>
        </authorList>
    </citation>
    <scope>NUCLEOTIDE SEQUENCE [LARGE SCALE GENOMIC DNA]</scope>
    <source>
        <strain evidence="4">JX313</strain>
        <strain evidence="1">JX313T</strain>
        <plasmid evidence="4">Plasmid unnamed2</plasmid>
        <plasmid evidence="1">unnamed2</plasmid>
    </source>
</reference>
<dbReference type="GeneID" id="30957873"/>
<keyword evidence="3" id="KW-1185">Reference proteome</keyword>
<gene>
    <name evidence="1" type="ORF">BB347_17980</name>
    <name evidence="2" type="ORF">SAMN05421809_3608</name>
</gene>
<dbReference type="AlphaFoldDB" id="A0A1N7FZB7"/>
<dbReference type="EMBL" id="FTNP01000008">
    <property type="protein sequence ID" value="SIS05733.1"/>
    <property type="molecule type" value="Genomic_DNA"/>
</dbReference>
<dbReference type="Proteomes" id="UP000187321">
    <property type="component" value="Plasmid unnamed2"/>
</dbReference>
<evidence type="ECO:0000313" key="3">
    <source>
        <dbReference type="Proteomes" id="UP000185687"/>
    </source>
</evidence>
<proteinExistence type="predicted"/>
<dbReference type="Proteomes" id="UP000185687">
    <property type="component" value="Unassembled WGS sequence"/>
</dbReference>
<dbReference type="KEGG" id="hda:BB347_17980"/>
<evidence type="ECO:0000313" key="4">
    <source>
        <dbReference type="Proteomes" id="UP000187321"/>
    </source>
</evidence>
<dbReference type="RefSeq" id="WP_076584029.1">
    <property type="nucleotide sequence ID" value="NZ_CP019329.1"/>
</dbReference>
<keyword evidence="1" id="KW-0614">Plasmid</keyword>
<organism evidence="2 3">
    <name type="scientific">Natronorubrum daqingense</name>
    <dbReference type="NCBI Taxonomy" id="588898"/>
    <lineage>
        <taxon>Archaea</taxon>
        <taxon>Methanobacteriati</taxon>
        <taxon>Methanobacteriota</taxon>
        <taxon>Stenosarchaea group</taxon>
        <taxon>Halobacteria</taxon>
        <taxon>Halobacteriales</taxon>
        <taxon>Natrialbaceae</taxon>
        <taxon>Natronorubrum</taxon>
    </lineage>
</organism>